<dbReference type="Proteomes" id="UP000034917">
    <property type="component" value="Unassembled WGS sequence"/>
</dbReference>
<keyword evidence="2" id="KW-0472">Membrane</keyword>
<reference evidence="3 4" key="1">
    <citation type="journal article" date="2015" name="Nature">
        <title>rRNA introns, odd ribosomes, and small enigmatic genomes across a large radiation of phyla.</title>
        <authorList>
            <person name="Brown C.T."/>
            <person name="Hug L.A."/>
            <person name="Thomas B.C."/>
            <person name="Sharon I."/>
            <person name="Castelle C.J."/>
            <person name="Singh A."/>
            <person name="Wilkins M.J."/>
            <person name="Williams K.H."/>
            <person name="Banfield J.F."/>
        </authorList>
    </citation>
    <scope>NUCLEOTIDE SEQUENCE [LARGE SCALE GENOMIC DNA]</scope>
</reference>
<evidence type="ECO:0000256" key="1">
    <source>
        <dbReference type="SAM" id="Coils"/>
    </source>
</evidence>
<dbReference type="EMBL" id="LBSV01000006">
    <property type="protein sequence ID" value="KKQ25693.1"/>
    <property type="molecule type" value="Genomic_DNA"/>
</dbReference>
<keyword evidence="1" id="KW-0175">Coiled coil</keyword>
<name>A0A0G0G3J6_9BACT</name>
<comment type="caution">
    <text evidence="3">The sequence shown here is derived from an EMBL/GenBank/DDBJ whole genome shotgun (WGS) entry which is preliminary data.</text>
</comment>
<organism evidence="3 4">
    <name type="scientific">Candidatus Roizmanbacteria bacterium GW2011_GWC2_37_13</name>
    <dbReference type="NCBI Taxonomy" id="1618486"/>
    <lineage>
        <taxon>Bacteria</taxon>
        <taxon>Candidatus Roizmaniibacteriota</taxon>
    </lineage>
</organism>
<keyword evidence="2" id="KW-1133">Transmembrane helix</keyword>
<feature type="coiled-coil region" evidence="1">
    <location>
        <begin position="41"/>
        <end position="68"/>
    </location>
</feature>
<dbReference type="AlphaFoldDB" id="A0A0G0G3J6"/>
<keyword evidence="2" id="KW-0812">Transmembrane</keyword>
<protein>
    <recommendedName>
        <fullName evidence="5">Fimbrial assembly family protein</fullName>
    </recommendedName>
</protein>
<evidence type="ECO:0008006" key="5">
    <source>
        <dbReference type="Google" id="ProtNLM"/>
    </source>
</evidence>
<accession>A0A0G0G3J6</accession>
<evidence type="ECO:0000313" key="4">
    <source>
        <dbReference type="Proteomes" id="UP000034917"/>
    </source>
</evidence>
<evidence type="ECO:0000313" key="3">
    <source>
        <dbReference type="EMBL" id="KKQ25693.1"/>
    </source>
</evidence>
<proteinExistence type="predicted"/>
<evidence type="ECO:0000256" key="2">
    <source>
        <dbReference type="SAM" id="Phobius"/>
    </source>
</evidence>
<sequence length="227" mass="25951">MNLKIKPYFFRLIKENLTYLISSCFLFIIFLIMIKVGIDKISSGEKKIKALTKEVDKLQKKVTLFQTALPSTEKLDEDIKLLNNLIPNIEDYFSIIYALETLSQKTGFLVTDYSVNISKSTVNKLKLTVTGIGDSNSFIRFLDQYNFSGGRLITSDKIELTPELTGAIKIDLTFYSKSQKIGTENELLVNEKAFQDLESIKRKVSFNLITSEEENLDLNYPKKTNPF</sequence>
<gene>
    <name evidence="3" type="ORF">US40_C0006G0010</name>
</gene>
<feature type="transmembrane region" description="Helical" evidence="2">
    <location>
        <begin position="17"/>
        <end position="38"/>
    </location>
</feature>